<name>A0A9N9FS03_9GLOM</name>
<dbReference type="AlphaFoldDB" id="A0A9N9FS03"/>
<gene>
    <name evidence="1" type="ORF">RFULGI_LOCUS4701</name>
</gene>
<sequence length="40" mass="4676">TKRKVHCKQTIKSLKNLQKSSEIDLTNDEVTINKDNFKET</sequence>
<keyword evidence="2" id="KW-1185">Reference proteome</keyword>
<protein>
    <submittedName>
        <fullName evidence="1">18850_t:CDS:1</fullName>
    </submittedName>
</protein>
<comment type="caution">
    <text evidence="1">The sequence shown here is derived from an EMBL/GenBank/DDBJ whole genome shotgun (WGS) entry which is preliminary data.</text>
</comment>
<proteinExistence type="predicted"/>
<organism evidence="1 2">
    <name type="scientific">Racocetra fulgida</name>
    <dbReference type="NCBI Taxonomy" id="60492"/>
    <lineage>
        <taxon>Eukaryota</taxon>
        <taxon>Fungi</taxon>
        <taxon>Fungi incertae sedis</taxon>
        <taxon>Mucoromycota</taxon>
        <taxon>Glomeromycotina</taxon>
        <taxon>Glomeromycetes</taxon>
        <taxon>Diversisporales</taxon>
        <taxon>Gigasporaceae</taxon>
        <taxon>Racocetra</taxon>
    </lineage>
</organism>
<reference evidence="1" key="1">
    <citation type="submission" date="2021-06" db="EMBL/GenBank/DDBJ databases">
        <authorList>
            <person name="Kallberg Y."/>
            <person name="Tangrot J."/>
            <person name="Rosling A."/>
        </authorList>
    </citation>
    <scope>NUCLEOTIDE SEQUENCE</scope>
    <source>
        <strain evidence="1">IN212</strain>
    </source>
</reference>
<dbReference type="EMBL" id="CAJVPZ010004843">
    <property type="protein sequence ID" value="CAG8552294.1"/>
    <property type="molecule type" value="Genomic_DNA"/>
</dbReference>
<feature type="non-terminal residue" evidence="1">
    <location>
        <position position="1"/>
    </location>
</feature>
<accession>A0A9N9FS03</accession>
<evidence type="ECO:0000313" key="2">
    <source>
        <dbReference type="Proteomes" id="UP000789396"/>
    </source>
</evidence>
<dbReference type="Proteomes" id="UP000789396">
    <property type="component" value="Unassembled WGS sequence"/>
</dbReference>
<evidence type="ECO:0000313" key="1">
    <source>
        <dbReference type="EMBL" id="CAG8552294.1"/>
    </source>
</evidence>